<dbReference type="SUPFAM" id="SSF53850">
    <property type="entry name" value="Periplasmic binding protein-like II"/>
    <property type="match status" value="1"/>
</dbReference>
<dbReference type="Pfam" id="PF03900">
    <property type="entry name" value="Porphobil_deamC"/>
    <property type="match status" value="1"/>
</dbReference>
<organism evidence="10 11">
    <name type="scientific">Candidatus Tanganyikabacteria bacterium</name>
    <dbReference type="NCBI Taxonomy" id="2961651"/>
    <lineage>
        <taxon>Bacteria</taxon>
        <taxon>Bacillati</taxon>
        <taxon>Candidatus Sericytochromatia</taxon>
        <taxon>Candidatus Tanganyikabacteria</taxon>
    </lineage>
</organism>
<evidence type="ECO:0000256" key="7">
    <source>
        <dbReference type="HAMAP-Rule" id="MF_00260"/>
    </source>
</evidence>
<comment type="similarity">
    <text evidence="2 7">Belongs to the HMBS family.</text>
</comment>
<dbReference type="GO" id="GO:0004418">
    <property type="term" value="F:hydroxymethylbilane synthase activity"/>
    <property type="evidence" value="ECO:0007669"/>
    <property type="project" value="UniProtKB-UniRule"/>
</dbReference>
<evidence type="ECO:0000256" key="5">
    <source>
        <dbReference type="ARBA" id="ARBA00023244"/>
    </source>
</evidence>
<evidence type="ECO:0000259" key="9">
    <source>
        <dbReference type="Pfam" id="PF03900"/>
    </source>
</evidence>
<keyword evidence="4 7" id="KW-0808">Transferase</keyword>
<dbReference type="Gene3D" id="3.30.160.40">
    <property type="entry name" value="Porphobilinogen deaminase, C-terminal domain"/>
    <property type="match status" value="1"/>
</dbReference>
<feature type="modified residue" description="S-(dipyrrolylmethanemethyl)cysteine" evidence="7">
    <location>
        <position position="240"/>
    </location>
</feature>
<dbReference type="PROSITE" id="PS00533">
    <property type="entry name" value="PORPHOBILINOGEN_DEAM"/>
    <property type="match status" value="1"/>
</dbReference>
<dbReference type="PANTHER" id="PTHR11557">
    <property type="entry name" value="PORPHOBILINOGEN DEAMINASE"/>
    <property type="match status" value="1"/>
</dbReference>
<comment type="caution">
    <text evidence="10">The sequence shown here is derived from an EMBL/GenBank/DDBJ whole genome shotgun (WGS) entry which is preliminary data.</text>
</comment>
<dbReference type="InterPro" id="IPR036803">
    <property type="entry name" value="Porphobilinogen_deaminase_C_sf"/>
</dbReference>
<comment type="subunit">
    <text evidence="3 7">Monomer.</text>
</comment>
<evidence type="ECO:0000313" key="11">
    <source>
        <dbReference type="Proteomes" id="UP000703893"/>
    </source>
</evidence>
<comment type="catalytic activity">
    <reaction evidence="6 7">
        <text>4 porphobilinogen + H2O = hydroxymethylbilane + 4 NH4(+)</text>
        <dbReference type="Rhea" id="RHEA:13185"/>
        <dbReference type="ChEBI" id="CHEBI:15377"/>
        <dbReference type="ChEBI" id="CHEBI:28938"/>
        <dbReference type="ChEBI" id="CHEBI:57845"/>
        <dbReference type="ChEBI" id="CHEBI:58126"/>
        <dbReference type="EC" id="2.5.1.61"/>
    </reaction>
</comment>
<reference evidence="10 11" key="1">
    <citation type="submission" date="2019-03" db="EMBL/GenBank/DDBJ databases">
        <title>Lake Tanganyika Metagenome-Assembled Genomes (MAGs).</title>
        <authorList>
            <person name="Tran P."/>
        </authorList>
    </citation>
    <scope>NUCLEOTIDE SEQUENCE [LARGE SCALE GENOMIC DNA]</scope>
    <source>
        <strain evidence="10">K_DeepCast_65m_m2_236</strain>
    </source>
</reference>
<dbReference type="GO" id="GO:0006782">
    <property type="term" value="P:protoporphyrinogen IX biosynthetic process"/>
    <property type="evidence" value="ECO:0007669"/>
    <property type="project" value="UniProtKB-UniRule"/>
</dbReference>
<dbReference type="NCBIfam" id="TIGR00212">
    <property type="entry name" value="hemC"/>
    <property type="match status" value="1"/>
</dbReference>
<feature type="domain" description="Porphobilinogen deaminase N-terminal" evidence="8">
    <location>
        <begin position="5"/>
        <end position="210"/>
    </location>
</feature>
<comment type="function">
    <text evidence="1 7">Tetrapolymerization of the monopyrrole PBG into the hydroxymethylbilane pre-uroporphyrinogen in several discrete steps.</text>
</comment>
<dbReference type="EC" id="2.5.1.61" evidence="7"/>
<dbReference type="GO" id="GO:0005737">
    <property type="term" value="C:cytoplasm"/>
    <property type="evidence" value="ECO:0007669"/>
    <property type="project" value="UniProtKB-UniRule"/>
</dbReference>
<dbReference type="InterPro" id="IPR022417">
    <property type="entry name" value="Porphobilin_deaminase_N"/>
</dbReference>
<accession>A0A937X3X7</accession>
<dbReference type="SUPFAM" id="SSF54782">
    <property type="entry name" value="Porphobilinogen deaminase (hydroxymethylbilane synthase), C-terminal domain"/>
    <property type="match status" value="1"/>
</dbReference>
<dbReference type="EMBL" id="VGJX01000043">
    <property type="protein sequence ID" value="MBM3273764.1"/>
    <property type="molecule type" value="Genomic_DNA"/>
</dbReference>
<comment type="miscellaneous">
    <text evidence="7">The porphobilinogen subunits are added to the dipyrromethane group.</text>
</comment>
<evidence type="ECO:0000256" key="2">
    <source>
        <dbReference type="ARBA" id="ARBA00005638"/>
    </source>
</evidence>
<dbReference type="InterPro" id="IPR022418">
    <property type="entry name" value="Porphobilinogen_deaminase_C"/>
</dbReference>
<protein>
    <recommendedName>
        <fullName evidence="7">Porphobilinogen deaminase</fullName>
        <shortName evidence="7">PBG</shortName>
        <ecNumber evidence="7">2.5.1.61</ecNumber>
    </recommendedName>
    <alternativeName>
        <fullName evidence="7">Hydroxymethylbilane synthase</fullName>
        <shortName evidence="7">HMBS</shortName>
    </alternativeName>
    <alternativeName>
        <fullName evidence="7">Pre-uroporphyrinogen synthase</fullName>
    </alternativeName>
</protein>
<proteinExistence type="inferred from homology"/>
<dbReference type="PANTHER" id="PTHR11557:SF0">
    <property type="entry name" value="PORPHOBILINOGEN DEAMINASE"/>
    <property type="match status" value="1"/>
</dbReference>
<evidence type="ECO:0000259" key="8">
    <source>
        <dbReference type="Pfam" id="PF01379"/>
    </source>
</evidence>
<gene>
    <name evidence="7 10" type="primary">hemC</name>
    <name evidence="10" type="ORF">FJZ00_01325</name>
</gene>
<evidence type="ECO:0000256" key="6">
    <source>
        <dbReference type="ARBA" id="ARBA00048169"/>
    </source>
</evidence>
<feature type="domain" description="Porphobilinogen deaminase C-terminal" evidence="9">
    <location>
        <begin position="225"/>
        <end position="293"/>
    </location>
</feature>
<dbReference type="AlphaFoldDB" id="A0A937X3X7"/>
<sequence>MARCVVGTRGSGLALIQTAEVMGRLTAAFEHVDFERVVIRTSGDVRTDLPIAAVGGEGVFVKELELALERGDIDVAVHSLKDLPTTSPEGLVLAAILPRADSREALISATARRLADIPDGAVIGTGSLRRRAQLAMINQTWRYAQARGNLETRLAKLDEGQFDALILACAGLDRLGHSARIASRLPYSSLLPAPGQAAIAVQVRADDAPTRAMASVLDDTATRAAVTAERALLREVEGGCQVPLGALATVAGDRLTLEAILASLDGFRHVRKRLEGPIAKPEALGITLGLELLAEGGRNILAEVRAAR</sequence>
<keyword evidence="5 7" id="KW-0627">Porphyrin biosynthesis</keyword>
<name>A0A937X3X7_9BACT</name>
<dbReference type="Gene3D" id="3.40.190.10">
    <property type="entry name" value="Periplasmic binding protein-like II"/>
    <property type="match status" value="2"/>
</dbReference>
<evidence type="ECO:0000256" key="4">
    <source>
        <dbReference type="ARBA" id="ARBA00022679"/>
    </source>
</evidence>
<dbReference type="Pfam" id="PF01379">
    <property type="entry name" value="Porphobil_deam"/>
    <property type="match status" value="1"/>
</dbReference>
<dbReference type="Proteomes" id="UP000703893">
    <property type="component" value="Unassembled WGS sequence"/>
</dbReference>
<dbReference type="HAMAP" id="MF_00260">
    <property type="entry name" value="Porphobil_deam"/>
    <property type="match status" value="1"/>
</dbReference>
<dbReference type="PIRSF" id="PIRSF001438">
    <property type="entry name" value="4pyrrol_synth_OHMeBilane_synth"/>
    <property type="match status" value="1"/>
</dbReference>
<comment type="cofactor">
    <cofactor evidence="7">
        <name>dipyrromethane</name>
        <dbReference type="ChEBI" id="CHEBI:60342"/>
    </cofactor>
    <text evidence="7">Binds 1 dipyrromethane group covalently.</text>
</comment>
<dbReference type="InterPro" id="IPR022419">
    <property type="entry name" value="Porphobilin_deaminase_cofac_BS"/>
</dbReference>
<evidence type="ECO:0000256" key="1">
    <source>
        <dbReference type="ARBA" id="ARBA00002869"/>
    </source>
</evidence>
<dbReference type="PRINTS" id="PR00151">
    <property type="entry name" value="PORPHBDMNASE"/>
</dbReference>
<evidence type="ECO:0000313" key="10">
    <source>
        <dbReference type="EMBL" id="MBM3273764.1"/>
    </source>
</evidence>
<dbReference type="InterPro" id="IPR000860">
    <property type="entry name" value="HemC"/>
</dbReference>
<evidence type="ECO:0000256" key="3">
    <source>
        <dbReference type="ARBA" id="ARBA00011245"/>
    </source>
</evidence>
<dbReference type="FunFam" id="3.40.190.10:FF:000005">
    <property type="entry name" value="Porphobilinogen deaminase"/>
    <property type="match status" value="1"/>
</dbReference>